<evidence type="ECO:0000313" key="3">
    <source>
        <dbReference type="Proteomes" id="UP000673691"/>
    </source>
</evidence>
<feature type="compositionally biased region" description="Basic and acidic residues" evidence="1">
    <location>
        <begin position="122"/>
        <end position="146"/>
    </location>
</feature>
<evidence type="ECO:0000313" key="2">
    <source>
        <dbReference type="EMBL" id="KAG5458996.1"/>
    </source>
</evidence>
<comment type="caution">
    <text evidence="2">The sequence shown here is derived from an EMBL/GenBank/DDBJ whole genome shotgun (WGS) entry which is preliminary data.</text>
</comment>
<reference evidence="2 3" key="1">
    <citation type="journal article" name="Sci. Rep.">
        <title>Genome-scale phylogenetic analyses confirm Olpidium as the closest living zoosporic fungus to the non-flagellated, terrestrial fungi.</title>
        <authorList>
            <person name="Chang Y."/>
            <person name="Rochon D."/>
            <person name="Sekimoto S."/>
            <person name="Wang Y."/>
            <person name="Chovatia M."/>
            <person name="Sandor L."/>
            <person name="Salamov A."/>
            <person name="Grigoriev I.V."/>
            <person name="Stajich J.E."/>
            <person name="Spatafora J.W."/>
        </authorList>
    </citation>
    <scope>NUCLEOTIDE SEQUENCE [LARGE SCALE GENOMIC DNA]</scope>
    <source>
        <strain evidence="2">S191</strain>
    </source>
</reference>
<gene>
    <name evidence="2" type="ORF">BJ554DRAFT_679</name>
</gene>
<accession>A0A8H7ZT07</accession>
<feature type="region of interest" description="Disordered" evidence="1">
    <location>
        <begin position="1"/>
        <end position="153"/>
    </location>
</feature>
<sequence>MGTMHRRLRSNSLSTSSVTKELPEYIVTVVTEDRRSKTEGRRPSSPSSPSSPSLPGPPDSEYSTLERPERGEPSVIWLSSAEGGRRAGGGGGKGRGGELCNEDKGGGIFLQGGNQGPRGSGRQRDHGRGPESRRRGRLGELVEGKRGQVGAAA</sequence>
<feature type="compositionally biased region" description="Basic and acidic residues" evidence="1">
    <location>
        <begin position="31"/>
        <end position="42"/>
    </location>
</feature>
<keyword evidence="3" id="KW-1185">Reference proteome</keyword>
<dbReference type="EMBL" id="JAEFCI010007545">
    <property type="protein sequence ID" value="KAG5458996.1"/>
    <property type="molecule type" value="Genomic_DNA"/>
</dbReference>
<proteinExistence type="predicted"/>
<dbReference type="Proteomes" id="UP000673691">
    <property type="component" value="Unassembled WGS sequence"/>
</dbReference>
<name>A0A8H7ZT07_9FUNG</name>
<feature type="compositionally biased region" description="Gly residues" evidence="1">
    <location>
        <begin position="106"/>
        <end position="119"/>
    </location>
</feature>
<evidence type="ECO:0000256" key="1">
    <source>
        <dbReference type="SAM" id="MobiDB-lite"/>
    </source>
</evidence>
<dbReference type="AlphaFoldDB" id="A0A8H7ZT07"/>
<protein>
    <submittedName>
        <fullName evidence="2">Uncharacterized protein</fullName>
    </submittedName>
</protein>
<organism evidence="2 3">
    <name type="scientific">Olpidium bornovanus</name>
    <dbReference type="NCBI Taxonomy" id="278681"/>
    <lineage>
        <taxon>Eukaryota</taxon>
        <taxon>Fungi</taxon>
        <taxon>Fungi incertae sedis</taxon>
        <taxon>Olpidiomycota</taxon>
        <taxon>Olpidiomycotina</taxon>
        <taxon>Olpidiomycetes</taxon>
        <taxon>Olpidiales</taxon>
        <taxon>Olpidiaceae</taxon>
        <taxon>Olpidium</taxon>
    </lineage>
</organism>